<keyword evidence="1" id="KW-1133">Transmembrane helix</keyword>
<feature type="transmembrane region" description="Helical" evidence="1">
    <location>
        <begin position="37"/>
        <end position="56"/>
    </location>
</feature>
<accession>A0A6J6GU33</accession>
<gene>
    <name evidence="2" type="ORF">UFOPK1856_00076</name>
</gene>
<evidence type="ECO:0000313" key="2">
    <source>
        <dbReference type="EMBL" id="CAB4604807.1"/>
    </source>
</evidence>
<feature type="transmembrane region" description="Helical" evidence="1">
    <location>
        <begin position="65"/>
        <end position="83"/>
    </location>
</feature>
<evidence type="ECO:0000256" key="1">
    <source>
        <dbReference type="SAM" id="Phobius"/>
    </source>
</evidence>
<dbReference type="AlphaFoldDB" id="A0A6J6GU33"/>
<organism evidence="2">
    <name type="scientific">freshwater metagenome</name>
    <dbReference type="NCBI Taxonomy" id="449393"/>
    <lineage>
        <taxon>unclassified sequences</taxon>
        <taxon>metagenomes</taxon>
        <taxon>ecological metagenomes</taxon>
    </lineage>
</organism>
<name>A0A6J6GU33_9ZZZZ</name>
<dbReference type="EMBL" id="CAEZUV010000004">
    <property type="protein sequence ID" value="CAB4604807.1"/>
    <property type="molecule type" value="Genomic_DNA"/>
</dbReference>
<keyword evidence="1" id="KW-0812">Transmembrane</keyword>
<protein>
    <submittedName>
        <fullName evidence="2">Unannotated protein</fullName>
    </submittedName>
</protein>
<keyword evidence="1" id="KW-0472">Membrane</keyword>
<feature type="transmembrane region" description="Helical" evidence="1">
    <location>
        <begin position="12"/>
        <end position="31"/>
    </location>
</feature>
<reference evidence="2" key="1">
    <citation type="submission" date="2020-05" db="EMBL/GenBank/DDBJ databases">
        <authorList>
            <person name="Chiriac C."/>
            <person name="Salcher M."/>
            <person name="Ghai R."/>
            <person name="Kavagutti S V."/>
        </authorList>
    </citation>
    <scope>NUCLEOTIDE SEQUENCE</scope>
</reference>
<sequence length="84" mass="8813">MSIVSTLIFQKASGCGFGDVKLVIVIVNFLLGGSHVVDYLAMVCVGAMISISIHYLRTRSFTGDIAFAPALCGAVLAMHPLGIL</sequence>
<proteinExistence type="predicted"/>